<keyword evidence="4" id="KW-1185">Reference proteome</keyword>
<feature type="signal peptide" evidence="2">
    <location>
        <begin position="1"/>
        <end position="21"/>
    </location>
</feature>
<feature type="chain" id="PRO_5046378519" description="Mucin" evidence="2">
    <location>
        <begin position="22"/>
        <end position="194"/>
    </location>
</feature>
<evidence type="ECO:0000256" key="1">
    <source>
        <dbReference type="SAM" id="MobiDB-lite"/>
    </source>
</evidence>
<reference evidence="4" key="1">
    <citation type="journal article" date="2019" name="Int. J. Syst. Evol. Microbiol.">
        <title>The Global Catalogue of Microorganisms (GCM) 10K type strain sequencing project: providing services to taxonomists for standard genome sequencing and annotation.</title>
        <authorList>
            <consortium name="The Broad Institute Genomics Platform"/>
            <consortium name="The Broad Institute Genome Sequencing Center for Infectious Disease"/>
            <person name="Wu L."/>
            <person name="Ma J."/>
        </authorList>
    </citation>
    <scope>NUCLEOTIDE SEQUENCE [LARGE SCALE GENOMIC DNA]</scope>
    <source>
        <strain evidence="4">NBRC 110107</strain>
    </source>
</reference>
<name>A0ABQ6BLG6_9CAUL</name>
<evidence type="ECO:0000313" key="4">
    <source>
        <dbReference type="Proteomes" id="UP001156921"/>
    </source>
</evidence>
<accession>A0ABQ6BLG6</accession>
<feature type="region of interest" description="Disordered" evidence="1">
    <location>
        <begin position="175"/>
        <end position="194"/>
    </location>
</feature>
<organism evidence="3 4">
    <name type="scientific">Brevundimonas denitrificans</name>
    <dbReference type="NCBI Taxonomy" id="1443434"/>
    <lineage>
        <taxon>Bacteria</taxon>
        <taxon>Pseudomonadati</taxon>
        <taxon>Pseudomonadota</taxon>
        <taxon>Alphaproteobacteria</taxon>
        <taxon>Caulobacterales</taxon>
        <taxon>Caulobacteraceae</taxon>
        <taxon>Brevundimonas</taxon>
    </lineage>
</organism>
<keyword evidence="2" id="KW-0732">Signal</keyword>
<protein>
    <recommendedName>
        <fullName evidence="5">Mucin</fullName>
    </recommendedName>
</protein>
<proteinExistence type="predicted"/>
<comment type="caution">
    <text evidence="3">The sequence shown here is derived from an EMBL/GenBank/DDBJ whole genome shotgun (WGS) entry which is preliminary data.</text>
</comment>
<dbReference type="RefSeq" id="WP_284222987.1">
    <property type="nucleotide sequence ID" value="NZ_BSOY01000051.1"/>
</dbReference>
<gene>
    <name evidence="3" type="ORF">GCM10007859_21370</name>
</gene>
<dbReference type="Proteomes" id="UP001156921">
    <property type="component" value="Unassembled WGS sequence"/>
</dbReference>
<evidence type="ECO:0000313" key="3">
    <source>
        <dbReference type="EMBL" id="GLS02116.1"/>
    </source>
</evidence>
<sequence length="194" mass="19748">MIKALSLAAALALLPMSAAVAEEARGPSEDAIESAAEAFEARMEAFGERAEAIAEDASLTEAQRETRIAALWAEYQPDVSAFTAVVSEHAATIAAEALAGIDLEAVVAEALAEVETSGALSGALAGAHGMAANGAWASNDPEHMATYGLMADYALGSAMDSIEEVEGEVAAAVEEAKEAAAEADEAAPDHDQDD</sequence>
<dbReference type="EMBL" id="BSOY01000051">
    <property type="protein sequence ID" value="GLS02116.1"/>
    <property type="molecule type" value="Genomic_DNA"/>
</dbReference>
<evidence type="ECO:0000256" key="2">
    <source>
        <dbReference type="SAM" id="SignalP"/>
    </source>
</evidence>
<evidence type="ECO:0008006" key="5">
    <source>
        <dbReference type="Google" id="ProtNLM"/>
    </source>
</evidence>